<dbReference type="GeneID" id="33317600"/>
<dbReference type="InterPro" id="IPR050954">
    <property type="entry name" value="ET_IronSulfur_Cluster-Binding"/>
</dbReference>
<protein>
    <recommendedName>
        <fullName evidence="5">4Fe-4S ferredoxin-type domain-containing protein</fullName>
    </recommendedName>
</protein>
<dbReference type="PROSITE" id="PS51379">
    <property type="entry name" value="4FE4S_FER_2"/>
    <property type="match status" value="2"/>
</dbReference>
<dbReference type="GO" id="GO:0046872">
    <property type="term" value="F:metal ion binding"/>
    <property type="evidence" value="ECO:0007669"/>
    <property type="project" value="UniProtKB-KW"/>
</dbReference>
<evidence type="ECO:0000256" key="3">
    <source>
        <dbReference type="ARBA" id="ARBA00023004"/>
    </source>
</evidence>
<evidence type="ECO:0000313" key="6">
    <source>
        <dbReference type="EMBL" id="ASJ08644.1"/>
    </source>
</evidence>
<dbReference type="KEGG" id="tsl:A3L11_05140"/>
<keyword evidence="1" id="KW-0004">4Fe-4S</keyword>
<gene>
    <name evidence="6" type="ORF">A3L11_05140</name>
</gene>
<dbReference type="GO" id="GO:0051539">
    <property type="term" value="F:4 iron, 4 sulfur cluster binding"/>
    <property type="evidence" value="ECO:0007669"/>
    <property type="project" value="UniProtKB-KW"/>
</dbReference>
<dbReference type="OrthoDB" id="2837at2157"/>
<dbReference type="AlphaFoldDB" id="A0A2Z2MPR2"/>
<organism evidence="6 7">
    <name type="scientific">Thermococcus siculi</name>
    <dbReference type="NCBI Taxonomy" id="72803"/>
    <lineage>
        <taxon>Archaea</taxon>
        <taxon>Methanobacteriati</taxon>
        <taxon>Methanobacteriota</taxon>
        <taxon>Thermococci</taxon>
        <taxon>Thermococcales</taxon>
        <taxon>Thermococcaceae</taxon>
        <taxon>Thermococcus</taxon>
    </lineage>
</organism>
<dbReference type="InterPro" id="IPR017896">
    <property type="entry name" value="4Fe4S_Fe-S-bd"/>
</dbReference>
<accession>A0A2Z2MPR2</accession>
<sequence length="150" mass="16025">MSGREYLLHVFPEKCTGCGDCVEACPMDEPAIRIPEIPGGWDVVVCRHCSPAPCVEACEFGALWVKDDGTVFLTGELCTSCKACTAVCPFGAVFLGATGEMVKCDLCGGKPRCVEACREGALLYGRLTEGKVLMEGKKPVKELLAFRGLV</sequence>
<dbReference type="EMBL" id="CP015103">
    <property type="protein sequence ID" value="ASJ08644.1"/>
    <property type="molecule type" value="Genomic_DNA"/>
</dbReference>
<dbReference type="Proteomes" id="UP000250125">
    <property type="component" value="Chromosome"/>
</dbReference>
<evidence type="ECO:0000256" key="2">
    <source>
        <dbReference type="ARBA" id="ARBA00022723"/>
    </source>
</evidence>
<dbReference type="RefSeq" id="WP_088855882.1">
    <property type="nucleotide sequence ID" value="NZ_CP015103.1"/>
</dbReference>
<keyword evidence="2" id="KW-0479">Metal-binding</keyword>
<evidence type="ECO:0000256" key="4">
    <source>
        <dbReference type="ARBA" id="ARBA00023014"/>
    </source>
</evidence>
<dbReference type="PROSITE" id="PS00198">
    <property type="entry name" value="4FE4S_FER_1"/>
    <property type="match status" value="2"/>
</dbReference>
<keyword evidence="7" id="KW-1185">Reference proteome</keyword>
<feature type="domain" description="4Fe-4S ferredoxin-type" evidence="5">
    <location>
        <begin position="69"/>
        <end position="98"/>
    </location>
</feature>
<evidence type="ECO:0000259" key="5">
    <source>
        <dbReference type="PROSITE" id="PS51379"/>
    </source>
</evidence>
<proteinExistence type="predicted"/>
<dbReference type="PANTHER" id="PTHR43177:SF3">
    <property type="entry name" value="PROTEIN NRFC HOMOLOG"/>
    <property type="match status" value="1"/>
</dbReference>
<reference evidence="6 7" key="1">
    <citation type="submission" date="2016-04" db="EMBL/GenBank/DDBJ databases">
        <title>Complete genome sequence of Thermococcus siculi type strain RG-20.</title>
        <authorList>
            <person name="Oger P.M."/>
        </authorList>
    </citation>
    <scope>NUCLEOTIDE SEQUENCE [LARGE SCALE GENOMIC DNA]</scope>
    <source>
        <strain evidence="6 7">RG-20</strain>
    </source>
</reference>
<keyword evidence="3" id="KW-0408">Iron</keyword>
<dbReference type="InterPro" id="IPR017900">
    <property type="entry name" value="4Fe4S_Fe_S_CS"/>
</dbReference>
<dbReference type="GO" id="GO:0016491">
    <property type="term" value="F:oxidoreductase activity"/>
    <property type="evidence" value="ECO:0007669"/>
    <property type="project" value="UniProtKB-ARBA"/>
</dbReference>
<evidence type="ECO:0000313" key="7">
    <source>
        <dbReference type="Proteomes" id="UP000250125"/>
    </source>
</evidence>
<dbReference type="Pfam" id="PF13247">
    <property type="entry name" value="Fer4_11"/>
    <property type="match status" value="1"/>
</dbReference>
<dbReference type="Gene3D" id="3.30.70.20">
    <property type="match status" value="3"/>
</dbReference>
<dbReference type="SUPFAM" id="SSF54862">
    <property type="entry name" value="4Fe-4S ferredoxins"/>
    <property type="match status" value="1"/>
</dbReference>
<keyword evidence="4" id="KW-0411">Iron-sulfur</keyword>
<dbReference type="PANTHER" id="PTHR43177">
    <property type="entry name" value="PROTEIN NRFC"/>
    <property type="match status" value="1"/>
</dbReference>
<feature type="domain" description="4Fe-4S ferredoxin-type" evidence="5">
    <location>
        <begin position="6"/>
        <end position="37"/>
    </location>
</feature>
<evidence type="ECO:0000256" key="1">
    <source>
        <dbReference type="ARBA" id="ARBA00022485"/>
    </source>
</evidence>
<name>A0A2Z2MPR2_9EURY</name>
<dbReference type="CDD" id="cd04410">
    <property type="entry name" value="DMSOR_beta-like"/>
    <property type="match status" value="1"/>
</dbReference>
<dbReference type="Pfam" id="PF00037">
    <property type="entry name" value="Fer4"/>
    <property type="match status" value="1"/>
</dbReference>